<accession>A0ABW5MBP6</accession>
<dbReference type="Proteomes" id="UP001597469">
    <property type="component" value="Unassembled WGS sequence"/>
</dbReference>
<evidence type="ECO:0000313" key="1">
    <source>
        <dbReference type="EMBL" id="MFD2574503.1"/>
    </source>
</evidence>
<dbReference type="SUPFAM" id="SSF52980">
    <property type="entry name" value="Restriction endonuclease-like"/>
    <property type="match status" value="1"/>
</dbReference>
<keyword evidence="2" id="KW-1185">Reference proteome</keyword>
<comment type="caution">
    <text evidence="1">The sequence shown here is derived from an EMBL/GenBank/DDBJ whole genome shotgun (WGS) entry which is preliminary data.</text>
</comment>
<dbReference type="EMBL" id="JBHULN010000029">
    <property type="protein sequence ID" value="MFD2574503.1"/>
    <property type="molecule type" value="Genomic_DNA"/>
</dbReference>
<dbReference type="InterPro" id="IPR008538">
    <property type="entry name" value="Uma2"/>
</dbReference>
<gene>
    <name evidence="1" type="ORF">ACFSUS_27960</name>
</gene>
<proteinExistence type="predicted"/>
<protein>
    <recommendedName>
        <fullName evidence="3">Uma2 family endonuclease</fullName>
    </recommendedName>
</protein>
<reference evidence="2" key="1">
    <citation type="journal article" date="2019" name="Int. J. Syst. Evol. Microbiol.">
        <title>The Global Catalogue of Microorganisms (GCM) 10K type strain sequencing project: providing services to taxonomists for standard genome sequencing and annotation.</title>
        <authorList>
            <consortium name="The Broad Institute Genomics Platform"/>
            <consortium name="The Broad Institute Genome Sequencing Center for Infectious Disease"/>
            <person name="Wu L."/>
            <person name="Ma J."/>
        </authorList>
    </citation>
    <scope>NUCLEOTIDE SEQUENCE [LARGE SCALE GENOMIC DNA]</scope>
    <source>
        <strain evidence="2">KCTC 42805</strain>
    </source>
</reference>
<dbReference type="RefSeq" id="WP_381528287.1">
    <property type="nucleotide sequence ID" value="NZ_JBHULN010000029.1"/>
</dbReference>
<dbReference type="Gene3D" id="3.90.1570.10">
    <property type="entry name" value="tt1808, chain A"/>
    <property type="match status" value="1"/>
</dbReference>
<sequence>MSGQRNNEAGTRRERKYYFYTPTGTETGRYNFELSVEVGFWNRRTKLGYAFDSSTGLMEEYRDNGCRLGWLIDRTGKHAFIYRENGSIDIRQGSTLALSGEDVLPDFTINIDL</sequence>
<dbReference type="InterPro" id="IPR012296">
    <property type="entry name" value="Nuclease_put_TT1808"/>
</dbReference>
<evidence type="ECO:0008006" key="3">
    <source>
        <dbReference type="Google" id="ProtNLM"/>
    </source>
</evidence>
<name>A0ABW5MBP6_9BACT</name>
<organism evidence="1 2">
    <name type="scientific">Spirosoma soli</name>
    <dbReference type="NCBI Taxonomy" id="1770529"/>
    <lineage>
        <taxon>Bacteria</taxon>
        <taxon>Pseudomonadati</taxon>
        <taxon>Bacteroidota</taxon>
        <taxon>Cytophagia</taxon>
        <taxon>Cytophagales</taxon>
        <taxon>Cytophagaceae</taxon>
        <taxon>Spirosoma</taxon>
    </lineage>
</organism>
<dbReference type="InterPro" id="IPR011335">
    <property type="entry name" value="Restrct_endonuc-II-like"/>
</dbReference>
<evidence type="ECO:0000313" key="2">
    <source>
        <dbReference type="Proteomes" id="UP001597469"/>
    </source>
</evidence>
<dbReference type="CDD" id="cd06260">
    <property type="entry name" value="DUF820-like"/>
    <property type="match status" value="1"/>
</dbReference>